<feature type="compositionally biased region" description="Polar residues" evidence="1">
    <location>
        <begin position="31"/>
        <end position="42"/>
    </location>
</feature>
<feature type="domain" description="Chromo" evidence="2">
    <location>
        <begin position="141"/>
        <end position="189"/>
    </location>
</feature>
<evidence type="ECO:0000256" key="1">
    <source>
        <dbReference type="SAM" id="MobiDB-lite"/>
    </source>
</evidence>
<dbReference type="InterPro" id="IPR016197">
    <property type="entry name" value="Chromo-like_dom_sf"/>
</dbReference>
<keyword evidence="4" id="KW-1185">Reference proteome</keyword>
<dbReference type="InterPro" id="IPR000953">
    <property type="entry name" value="Chromo/chromo_shadow_dom"/>
</dbReference>
<feature type="region of interest" description="Disordered" evidence="1">
    <location>
        <begin position="1"/>
        <end position="52"/>
    </location>
</feature>
<reference evidence="4" key="1">
    <citation type="submission" date="2017-03" db="EMBL/GenBank/DDBJ databases">
        <title>Phytopthora megakarya and P. palmivora, two closely related causual agents of cacao black pod achieved similar genome size and gene model numbers by different mechanisms.</title>
        <authorList>
            <person name="Ali S."/>
            <person name="Shao J."/>
            <person name="Larry D.J."/>
            <person name="Kronmiller B."/>
            <person name="Shen D."/>
            <person name="Strem M.D."/>
            <person name="Melnick R.L."/>
            <person name="Guiltinan M.J."/>
            <person name="Tyler B.M."/>
            <person name="Meinhardt L.W."/>
            <person name="Bailey B.A."/>
        </authorList>
    </citation>
    <scope>NUCLEOTIDE SEQUENCE [LARGE SCALE GENOMIC DNA]</scope>
    <source>
        <strain evidence="4">zdho120</strain>
    </source>
</reference>
<accession>A0A225VD25</accession>
<sequence>MAMEYQDTEKARRVRKHNESLRGQERGTARETGQTVTPSDEQPATGALTEDSDRVLRRLRSRSGAAYDCIWNSSSTSSNSLTGLGTDFTPLCVSRLKMVEKFGDRPSARLAQDVNEDTPVDFDEELLQEIAENQTMSRAILDGRTLLSTTSERSVREFKVKWVGCDDPMWEPASNLSCGGLILDYLREKRRDRRLHIVQVADDD</sequence>
<dbReference type="Gene3D" id="2.40.50.40">
    <property type="match status" value="1"/>
</dbReference>
<evidence type="ECO:0000259" key="2">
    <source>
        <dbReference type="PROSITE" id="PS50013"/>
    </source>
</evidence>
<dbReference type="CDD" id="cd00024">
    <property type="entry name" value="CD_CSD"/>
    <property type="match status" value="1"/>
</dbReference>
<gene>
    <name evidence="3" type="ORF">PHMEG_00025028</name>
</gene>
<dbReference type="PROSITE" id="PS50013">
    <property type="entry name" value="CHROMO_2"/>
    <property type="match status" value="1"/>
</dbReference>
<feature type="compositionally biased region" description="Basic and acidic residues" evidence="1">
    <location>
        <begin position="7"/>
        <end position="29"/>
    </location>
</feature>
<dbReference type="SUPFAM" id="SSF54160">
    <property type="entry name" value="Chromo domain-like"/>
    <property type="match status" value="1"/>
</dbReference>
<organism evidence="3 4">
    <name type="scientific">Phytophthora megakarya</name>
    <dbReference type="NCBI Taxonomy" id="4795"/>
    <lineage>
        <taxon>Eukaryota</taxon>
        <taxon>Sar</taxon>
        <taxon>Stramenopiles</taxon>
        <taxon>Oomycota</taxon>
        <taxon>Peronosporomycetes</taxon>
        <taxon>Peronosporales</taxon>
        <taxon>Peronosporaceae</taxon>
        <taxon>Phytophthora</taxon>
    </lineage>
</organism>
<proteinExistence type="predicted"/>
<name>A0A225VD25_9STRA</name>
<dbReference type="AlphaFoldDB" id="A0A225VD25"/>
<dbReference type="Proteomes" id="UP000198211">
    <property type="component" value="Unassembled WGS sequence"/>
</dbReference>
<dbReference type="EMBL" id="NBNE01005617">
    <property type="protein sequence ID" value="OWZ03275.1"/>
    <property type="molecule type" value="Genomic_DNA"/>
</dbReference>
<evidence type="ECO:0000313" key="3">
    <source>
        <dbReference type="EMBL" id="OWZ03275.1"/>
    </source>
</evidence>
<protein>
    <recommendedName>
        <fullName evidence="2">Chromo domain-containing protein</fullName>
    </recommendedName>
</protein>
<comment type="caution">
    <text evidence="3">The sequence shown here is derived from an EMBL/GenBank/DDBJ whole genome shotgun (WGS) entry which is preliminary data.</text>
</comment>
<evidence type="ECO:0000313" key="4">
    <source>
        <dbReference type="Proteomes" id="UP000198211"/>
    </source>
</evidence>